<proteinExistence type="predicted"/>
<evidence type="ECO:0000256" key="2">
    <source>
        <dbReference type="PROSITE-ProRule" id="PRU00023"/>
    </source>
</evidence>
<reference evidence="4 5" key="1">
    <citation type="submission" date="2016-06" db="EMBL/GenBank/DDBJ databases">
        <title>Living apart together: crosstalk between the core and supernumerary genomes in a fungal plant pathogen.</title>
        <authorList>
            <person name="Vanheule A."/>
            <person name="Audenaert K."/>
            <person name="Warris S."/>
            <person name="Van De Geest H."/>
            <person name="Schijlen E."/>
            <person name="Hofte M."/>
            <person name="De Saeger S."/>
            <person name="Haesaert G."/>
            <person name="Waalwijk C."/>
            <person name="Van Der Lee T."/>
        </authorList>
    </citation>
    <scope>NUCLEOTIDE SEQUENCE [LARGE SCALE GENOMIC DNA]</scope>
    <source>
        <strain evidence="4 5">2516</strain>
    </source>
</reference>
<dbReference type="SUPFAM" id="SSF52540">
    <property type="entry name" value="P-loop containing nucleoside triphosphate hydrolases"/>
    <property type="match status" value="1"/>
</dbReference>
<dbReference type="SUPFAM" id="SSF48403">
    <property type="entry name" value="Ankyrin repeat"/>
    <property type="match status" value="1"/>
</dbReference>
<protein>
    <recommendedName>
        <fullName evidence="3">Nephrocystin 3-like N-terminal domain-containing protein</fullName>
    </recommendedName>
</protein>
<dbReference type="Gene3D" id="3.40.50.300">
    <property type="entry name" value="P-loop containing nucleotide triphosphate hydrolases"/>
    <property type="match status" value="1"/>
</dbReference>
<dbReference type="InterPro" id="IPR027417">
    <property type="entry name" value="P-loop_NTPase"/>
</dbReference>
<keyword evidence="2" id="KW-0040">ANK repeat</keyword>
<dbReference type="Gene3D" id="1.25.40.20">
    <property type="entry name" value="Ankyrin repeat-containing domain"/>
    <property type="match status" value="1"/>
</dbReference>
<comment type="caution">
    <text evidence="4">The sequence shown here is derived from an EMBL/GenBank/DDBJ whole genome shotgun (WGS) entry which is preliminary data.</text>
</comment>
<dbReference type="InterPro" id="IPR056884">
    <property type="entry name" value="NPHP3-like_N"/>
</dbReference>
<dbReference type="PANTHER" id="PTHR10039">
    <property type="entry name" value="AMELOGENIN"/>
    <property type="match status" value="1"/>
</dbReference>
<dbReference type="Proteomes" id="UP000091967">
    <property type="component" value="Unassembled WGS sequence"/>
</dbReference>
<dbReference type="AlphaFoldDB" id="A0A1B8AQN7"/>
<dbReference type="Pfam" id="PF24883">
    <property type="entry name" value="NPHP3_N"/>
    <property type="match status" value="1"/>
</dbReference>
<evidence type="ECO:0000256" key="1">
    <source>
        <dbReference type="ARBA" id="ARBA00022737"/>
    </source>
</evidence>
<dbReference type="InterPro" id="IPR036770">
    <property type="entry name" value="Ankyrin_rpt-contain_sf"/>
</dbReference>
<dbReference type="OrthoDB" id="2378324at2759"/>
<dbReference type="EMBL" id="LYXU01000003">
    <property type="protein sequence ID" value="OBS22845.1"/>
    <property type="molecule type" value="Genomic_DNA"/>
</dbReference>
<evidence type="ECO:0000313" key="4">
    <source>
        <dbReference type="EMBL" id="OBS22845.1"/>
    </source>
</evidence>
<feature type="repeat" description="ANK" evidence="2">
    <location>
        <begin position="532"/>
        <end position="565"/>
    </location>
</feature>
<dbReference type="OMA" id="DMAFCIL"/>
<dbReference type="InterPro" id="IPR002110">
    <property type="entry name" value="Ankyrin_rpt"/>
</dbReference>
<dbReference type="STRING" id="36050.A0A1B8AQN7"/>
<evidence type="ECO:0000259" key="3">
    <source>
        <dbReference type="Pfam" id="PF24883"/>
    </source>
</evidence>
<dbReference type="PANTHER" id="PTHR10039:SF16">
    <property type="entry name" value="GPI INOSITOL-DEACYLASE"/>
    <property type="match status" value="1"/>
</dbReference>
<feature type="repeat" description="ANK" evidence="2">
    <location>
        <begin position="498"/>
        <end position="531"/>
    </location>
</feature>
<dbReference type="Pfam" id="PF12796">
    <property type="entry name" value="Ank_2"/>
    <property type="match status" value="1"/>
</dbReference>
<dbReference type="SMART" id="SM00248">
    <property type="entry name" value="ANK"/>
    <property type="match status" value="3"/>
</dbReference>
<sequence>MSTMSKVDRNQLLGRLCPGDLSESRRNHLKRVQIPGSCQWLLDDPRIKEWLRSQRPPLLWLHGPSATGKTFLCSRLADHVHETQEAEGNAVACVEFQQNHVQNNLADFGHALTSVLRQLVSQLPNTSGVLEQLVNMADIPYPDDHDFYQLLHLVASEFAKVLIIFDGANSVTASALEDLMLAITPSGSDQVFWVLFSSRNAPPAGFSASHQVLDIPSRAHDMDVDMYIIQTLRDISAKDLSLRRGELIYDLVQVFDGLFLPIPAWPIEMPASELLASLGQLLTASREASASDKTDVICKGVAIQMFASQWADMVLCVLYHLTKASEAGYIFTMPMALQALEEWQIKNGDKDFTATEVFQGCRGLVYYGEDDESMRVVSPLFGNYLKRTIFTLDYEKRSITAFMRYLSSDIFVQGACTSSAALKERLQQNRYLWYAARMLSPSLATTTPETFVEDFLRLSSRRGSIESYLQAAEACPFQSEASYDEFEQDEERWRCFTPGYSPLHLAAHLAAPKLLIETLVARGDDLEAQDSDGRTALHLAAEIENENPTLQALVEAGSNVLAEDNLGNTPLSIAVVDGSLDSVETLLSHGADASTLDEDTLEQCVQEKPEIADYLRELGIDVPAEHESDGED</sequence>
<keyword evidence="1" id="KW-0677">Repeat</keyword>
<dbReference type="PROSITE" id="PS50297">
    <property type="entry name" value="ANK_REP_REGION"/>
    <property type="match status" value="3"/>
</dbReference>
<keyword evidence="5" id="KW-1185">Reference proteome</keyword>
<evidence type="ECO:0000313" key="5">
    <source>
        <dbReference type="Proteomes" id="UP000091967"/>
    </source>
</evidence>
<accession>A0A1B8AQN7</accession>
<organism evidence="4 5">
    <name type="scientific">Fusarium poae</name>
    <dbReference type="NCBI Taxonomy" id="36050"/>
    <lineage>
        <taxon>Eukaryota</taxon>
        <taxon>Fungi</taxon>
        <taxon>Dikarya</taxon>
        <taxon>Ascomycota</taxon>
        <taxon>Pezizomycotina</taxon>
        <taxon>Sordariomycetes</taxon>
        <taxon>Hypocreomycetidae</taxon>
        <taxon>Hypocreales</taxon>
        <taxon>Nectriaceae</taxon>
        <taxon>Fusarium</taxon>
    </lineage>
</organism>
<name>A0A1B8AQN7_FUSPO</name>
<feature type="repeat" description="ANK" evidence="2">
    <location>
        <begin position="566"/>
        <end position="598"/>
    </location>
</feature>
<dbReference type="PROSITE" id="PS50088">
    <property type="entry name" value="ANK_REPEAT"/>
    <property type="match status" value="3"/>
</dbReference>
<feature type="domain" description="Nephrocystin 3-like N-terminal" evidence="3">
    <location>
        <begin position="36"/>
        <end position="199"/>
    </location>
</feature>
<gene>
    <name evidence="4" type="ORF">FPOA_09168</name>
</gene>